<evidence type="ECO:0000256" key="2">
    <source>
        <dbReference type="ARBA" id="ARBA00007511"/>
    </source>
</evidence>
<accession>A0ABZ3F7J6</accession>
<comment type="similarity">
    <text evidence="2">Belongs to the TerC family.</text>
</comment>
<name>A0ABZ3F7J6_9HELI</name>
<reference evidence="7 8" key="1">
    <citation type="submission" date="2024-02" db="EMBL/GenBank/DDBJ databases">
        <title>Genome and pathogenicity analysis of Helicobacter mastomyrinus isolated from mice.</title>
        <authorList>
            <person name="Zhu L."/>
        </authorList>
    </citation>
    <scope>NUCLEOTIDE SEQUENCE [LARGE SCALE GENOMIC DNA]</scope>
    <source>
        <strain evidence="7 8">Hm-17</strain>
    </source>
</reference>
<evidence type="ECO:0000256" key="5">
    <source>
        <dbReference type="ARBA" id="ARBA00023136"/>
    </source>
</evidence>
<feature type="transmembrane region" description="Helical" evidence="6">
    <location>
        <begin position="128"/>
        <end position="148"/>
    </location>
</feature>
<feature type="transmembrane region" description="Helical" evidence="6">
    <location>
        <begin position="194"/>
        <end position="214"/>
    </location>
</feature>
<evidence type="ECO:0000256" key="1">
    <source>
        <dbReference type="ARBA" id="ARBA00004141"/>
    </source>
</evidence>
<sequence>MDFLFNSVLYWVGDLQAWVALGTLVFLEIILGIDNLIFLAIIIARLPESQRDKARIIGLCLAMLSRIVLLVCLFWIMKLTTPLFHIADFALSGRDIVLFLGGLFLVYKATGEIHAMTAQKEEHHSTKQYAAFGLVLIQIMVLDIVFSLDSIITAVGMVDILPVMIIAIVVSVLIMLFASKGVSHFIESNPSIKTLALAFLILVGVMLIADSAHFHIPRGYIYFAIIFSLGVEILNIYFIKSRK</sequence>
<evidence type="ECO:0000256" key="4">
    <source>
        <dbReference type="ARBA" id="ARBA00022989"/>
    </source>
</evidence>
<keyword evidence="5 6" id="KW-0472">Membrane</keyword>
<gene>
    <name evidence="7" type="ORF">V3I05_10485</name>
</gene>
<keyword evidence="3 6" id="KW-0812">Transmembrane</keyword>
<dbReference type="InterPro" id="IPR005496">
    <property type="entry name" value="Integral_membrane_TerC"/>
</dbReference>
<organism evidence="7 8">
    <name type="scientific">Helicobacter mastomyrinus</name>
    <dbReference type="NCBI Taxonomy" id="287948"/>
    <lineage>
        <taxon>Bacteria</taxon>
        <taxon>Pseudomonadati</taxon>
        <taxon>Campylobacterota</taxon>
        <taxon>Epsilonproteobacteria</taxon>
        <taxon>Campylobacterales</taxon>
        <taxon>Helicobacteraceae</taxon>
        <taxon>Helicobacter</taxon>
    </lineage>
</organism>
<proteinExistence type="inferred from homology"/>
<evidence type="ECO:0000256" key="6">
    <source>
        <dbReference type="SAM" id="Phobius"/>
    </source>
</evidence>
<dbReference type="Proteomes" id="UP001434737">
    <property type="component" value="Chromosome"/>
</dbReference>
<feature type="transmembrane region" description="Helical" evidence="6">
    <location>
        <begin position="220"/>
        <end position="239"/>
    </location>
</feature>
<evidence type="ECO:0000313" key="8">
    <source>
        <dbReference type="Proteomes" id="UP001434737"/>
    </source>
</evidence>
<dbReference type="PANTHER" id="PTHR30238:SF4">
    <property type="entry name" value="SLL1022 PROTEIN"/>
    <property type="match status" value="1"/>
</dbReference>
<dbReference type="RefSeq" id="WP_295702001.1">
    <property type="nucleotide sequence ID" value="NZ_CP145316.1"/>
</dbReference>
<comment type="subcellular location">
    <subcellularLocation>
        <location evidence="1">Membrane</location>
        <topology evidence="1">Multi-pass membrane protein</topology>
    </subcellularLocation>
</comment>
<keyword evidence="8" id="KW-1185">Reference proteome</keyword>
<evidence type="ECO:0000256" key="3">
    <source>
        <dbReference type="ARBA" id="ARBA00022692"/>
    </source>
</evidence>
<dbReference type="EMBL" id="CP145316">
    <property type="protein sequence ID" value="XAM18092.1"/>
    <property type="molecule type" value="Genomic_DNA"/>
</dbReference>
<dbReference type="PANTHER" id="PTHR30238">
    <property type="entry name" value="MEMBRANE BOUND PREDICTED REDOX MODULATOR"/>
    <property type="match status" value="1"/>
</dbReference>
<feature type="transmembrane region" description="Helical" evidence="6">
    <location>
        <begin position="56"/>
        <end position="77"/>
    </location>
</feature>
<feature type="transmembrane region" description="Helical" evidence="6">
    <location>
        <begin position="160"/>
        <end position="182"/>
    </location>
</feature>
<feature type="transmembrane region" description="Helical" evidence="6">
    <location>
        <begin position="20"/>
        <end position="44"/>
    </location>
</feature>
<evidence type="ECO:0000313" key="7">
    <source>
        <dbReference type="EMBL" id="XAM18092.1"/>
    </source>
</evidence>
<keyword evidence="4 6" id="KW-1133">Transmembrane helix</keyword>
<protein>
    <submittedName>
        <fullName evidence="7">TerC family protein</fullName>
    </submittedName>
</protein>
<dbReference type="Pfam" id="PF03741">
    <property type="entry name" value="TerC"/>
    <property type="match status" value="1"/>
</dbReference>